<name>A0ABC9P357_ENTFL</name>
<dbReference type="EMBL" id="AEBE01000114">
    <property type="protein sequence ID" value="EFU89364.1"/>
    <property type="molecule type" value="Genomic_DNA"/>
</dbReference>
<protein>
    <submittedName>
        <fullName evidence="1">Uncharacterized protein</fullName>
    </submittedName>
</protein>
<accession>A0ABC9P357</accession>
<dbReference type="Proteomes" id="UP000004933">
    <property type="component" value="Unassembled WGS sequence"/>
</dbReference>
<organism evidence="1 2">
    <name type="scientific">Enterococcus faecalis TX0630</name>
    <dbReference type="NCBI Taxonomy" id="749508"/>
    <lineage>
        <taxon>Bacteria</taxon>
        <taxon>Bacillati</taxon>
        <taxon>Bacillota</taxon>
        <taxon>Bacilli</taxon>
        <taxon>Lactobacillales</taxon>
        <taxon>Enterococcaceae</taxon>
        <taxon>Enterococcus</taxon>
    </lineage>
</organism>
<proteinExistence type="predicted"/>
<evidence type="ECO:0000313" key="2">
    <source>
        <dbReference type="Proteomes" id="UP000004933"/>
    </source>
</evidence>
<feature type="non-terminal residue" evidence="1">
    <location>
        <position position="1"/>
    </location>
</feature>
<dbReference type="AlphaFoldDB" id="A0ABC9P357"/>
<sequence length="48" mass="5451">NSASLALASELKIKGVTIAKIVKAKQTFFFIYVPSFQLLFKSYIEYSF</sequence>
<comment type="caution">
    <text evidence="1">The sequence shown here is derived from an EMBL/GenBank/DDBJ whole genome shotgun (WGS) entry which is preliminary data.</text>
</comment>
<reference evidence="1 2" key="1">
    <citation type="submission" date="2010-09" db="EMBL/GenBank/DDBJ databases">
        <authorList>
            <person name="Weinstock G."/>
            <person name="Sodergren E."/>
            <person name="Clifton S."/>
            <person name="Fulton L."/>
            <person name="Fulton B."/>
            <person name="Courtney L."/>
            <person name="Fronick C."/>
            <person name="Harrison M."/>
            <person name="Strong C."/>
            <person name="Farmer C."/>
            <person name="Delahaunty K."/>
            <person name="Markovic C."/>
            <person name="Hall O."/>
            <person name="Minx P."/>
            <person name="Tomlinson C."/>
            <person name="Mitreva M."/>
            <person name="Hou S."/>
            <person name="Chen J."/>
            <person name="Wollam A."/>
            <person name="Pepin K.H."/>
            <person name="Johnson M."/>
            <person name="Bhonagiri V."/>
            <person name="Zhang X."/>
            <person name="Suruliraj S."/>
            <person name="Warren W."/>
            <person name="Chinwalla A."/>
            <person name="Mardis E.R."/>
            <person name="Wilson R.K."/>
        </authorList>
    </citation>
    <scope>NUCLEOTIDE SEQUENCE [LARGE SCALE GENOMIC DNA]</scope>
    <source>
        <strain evidence="1 2">TX0630</strain>
    </source>
</reference>
<gene>
    <name evidence="1" type="ORF">HMPREF9511_02660</name>
</gene>
<evidence type="ECO:0000313" key="1">
    <source>
        <dbReference type="EMBL" id="EFU89364.1"/>
    </source>
</evidence>